<name>A0A6P8B4T1_PYRGI</name>
<accession>A0A6P8B4T1</accession>
<sequence length="78" mass="8866">MVTKTVLGADALGVDDDPRVEEVDDRLLCLQFRGMQPDLPEQYLVGRRRHQESSDMSPMLDSPMELFQLGEVYLLLDA</sequence>
<dbReference type="GeneID" id="41961528"/>
<dbReference type="Proteomes" id="UP000515153">
    <property type="component" value="Chromosome I"/>
</dbReference>
<dbReference type="RefSeq" id="XP_030982163.1">
    <property type="nucleotide sequence ID" value="XM_031126619.1"/>
</dbReference>
<gene>
    <name evidence="2" type="ORF">PgNI_06598</name>
</gene>
<organism evidence="1 2">
    <name type="scientific">Pyricularia grisea</name>
    <name type="common">Crabgrass-specific blast fungus</name>
    <name type="synonym">Magnaporthe grisea</name>
    <dbReference type="NCBI Taxonomy" id="148305"/>
    <lineage>
        <taxon>Eukaryota</taxon>
        <taxon>Fungi</taxon>
        <taxon>Dikarya</taxon>
        <taxon>Ascomycota</taxon>
        <taxon>Pezizomycotina</taxon>
        <taxon>Sordariomycetes</taxon>
        <taxon>Sordariomycetidae</taxon>
        <taxon>Magnaporthales</taxon>
        <taxon>Pyriculariaceae</taxon>
        <taxon>Pyricularia</taxon>
    </lineage>
</organism>
<reference evidence="1 2" key="1">
    <citation type="journal article" date="2019" name="Mol. Biol. Evol.">
        <title>Blast fungal genomes show frequent chromosomal changes, gene gains and losses, and effector gene turnover.</title>
        <authorList>
            <person name="Gomez Luciano L.B."/>
            <person name="Jason Tsai I."/>
            <person name="Chuma I."/>
            <person name="Tosa Y."/>
            <person name="Chen Y.H."/>
            <person name="Li J.Y."/>
            <person name="Li M.Y."/>
            <person name="Jade Lu M.Y."/>
            <person name="Nakayashiki H."/>
            <person name="Li W.H."/>
        </authorList>
    </citation>
    <scope>NUCLEOTIDE SEQUENCE [LARGE SCALE GENOMIC DNA]</scope>
    <source>
        <strain evidence="1 2">NI907</strain>
    </source>
</reference>
<evidence type="ECO:0000313" key="2">
    <source>
        <dbReference type="RefSeq" id="XP_030982163.1"/>
    </source>
</evidence>
<protein>
    <submittedName>
        <fullName evidence="2">Uncharacterized protein</fullName>
    </submittedName>
</protein>
<dbReference type="AlphaFoldDB" id="A0A6P8B4T1"/>
<keyword evidence="1" id="KW-1185">Reference proteome</keyword>
<evidence type="ECO:0000313" key="1">
    <source>
        <dbReference type="Proteomes" id="UP000515153"/>
    </source>
</evidence>
<reference evidence="2" key="2">
    <citation type="submission" date="2019-10" db="EMBL/GenBank/DDBJ databases">
        <authorList>
            <consortium name="NCBI Genome Project"/>
        </authorList>
    </citation>
    <scope>NUCLEOTIDE SEQUENCE</scope>
    <source>
        <strain evidence="2">NI907</strain>
    </source>
</reference>
<dbReference type="KEGG" id="pgri:PgNI_06598"/>
<reference evidence="2" key="3">
    <citation type="submission" date="2025-08" db="UniProtKB">
        <authorList>
            <consortium name="RefSeq"/>
        </authorList>
    </citation>
    <scope>IDENTIFICATION</scope>
    <source>
        <strain evidence="2">NI907</strain>
    </source>
</reference>
<proteinExistence type="predicted"/>